<dbReference type="Proteomes" id="UP000254889">
    <property type="component" value="Chromosome"/>
</dbReference>
<gene>
    <name evidence="2" type="ORF">DW352_03330</name>
</gene>
<keyword evidence="1" id="KW-0812">Transmembrane</keyword>
<dbReference type="KEGG" id="ptaw:DW352_03330"/>
<keyword evidence="1" id="KW-1133">Transmembrane helix</keyword>
<proteinExistence type="predicted"/>
<dbReference type="AlphaFoldDB" id="A0A345ZRT6"/>
<evidence type="ECO:0000313" key="3">
    <source>
        <dbReference type="Proteomes" id="UP000254889"/>
    </source>
</evidence>
<evidence type="ECO:0000313" key="2">
    <source>
        <dbReference type="EMBL" id="AXK79633.1"/>
    </source>
</evidence>
<feature type="transmembrane region" description="Helical" evidence="1">
    <location>
        <begin position="7"/>
        <end position="28"/>
    </location>
</feature>
<dbReference type="RefSeq" id="WP_115688517.1">
    <property type="nucleotide sequence ID" value="NZ_CP031417.1"/>
</dbReference>
<keyword evidence="3" id="KW-1185">Reference proteome</keyword>
<name>A0A345ZRT6_9HYPH</name>
<accession>A0A345ZRT6</accession>
<organism evidence="2 3">
    <name type="scientific">Pseudolabrys taiwanensis</name>
    <dbReference type="NCBI Taxonomy" id="331696"/>
    <lineage>
        <taxon>Bacteria</taxon>
        <taxon>Pseudomonadati</taxon>
        <taxon>Pseudomonadota</taxon>
        <taxon>Alphaproteobacteria</taxon>
        <taxon>Hyphomicrobiales</taxon>
        <taxon>Xanthobacteraceae</taxon>
        <taxon>Pseudolabrys</taxon>
    </lineage>
</organism>
<keyword evidence="1" id="KW-0472">Membrane</keyword>
<feature type="transmembrane region" description="Helical" evidence="1">
    <location>
        <begin position="40"/>
        <end position="59"/>
    </location>
</feature>
<dbReference type="EMBL" id="CP031417">
    <property type="protein sequence ID" value="AXK79633.1"/>
    <property type="molecule type" value="Genomic_DNA"/>
</dbReference>
<reference evidence="2 3" key="1">
    <citation type="submission" date="2018-07" db="EMBL/GenBank/DDBJ databases">
        <authorList>
            <person name="Quirk P.G."/>
            <person name="Krulwich T.A."/>
        </authorList>
    </citation>
    <scope>NUCLEOTIDE SEQUENCE [LARGE SCALE GENOMIC DNA]</scope>
    <source>
        <strain evidence="2 3">CC-BB4</strain>
    </source>
</reference>
<evidence type="ECO:0000256" key="1">
    <source>
        <dbReference type="SAM" id="Phobius"/>
    </source>
</evidence>
<sequence length="60" mass="6417">MWDRYLVTRLVCVAVVAGVMVPFGTFVFPYVSTALDGVQFQALEAVFSAAVGYGLSALLV</sequence>
<protein>
    <submittedName>
        <fullName evidence="2">Uncharacterized protein</fullName>
    </submittedName>
</protein>